<comment type="caution">
    <text evidence="1">The sequence shown here is derived from an EMBL/GenBank/DDBJ whole genome shotgun (WGS) entry which is preliminary data.</text>
</comment>
<protein>
    <submittedName>
        <fullName evidence="1">Uncharacterized protein</fullName>
    </submittedName>
</protein>
<dbReference type="Proteomes" id="UP001148737">
    <property type="component" value="Unassembled WGS sequence"/>
</dbReference>
<reference evidence="1" key="1">
    <citation type="submission" date="2022-07" db="EMBL/GenBank/DDBJ databases">
        <title>Genome Sequence of Lecanicillium saksenae.</title>
        <authorList>
            <person name="Buettner E."/>
        </authorList>
    </citation>
    <scope>NUCLEOTIDE SEQUENCE</scope>
    <source>
        <strain evidence="1">VT-O1</strain>
    </source>
</reference>
<organism evidence="1 2">
    <name type="scientific">Lecanicillium saksenae</name>
    <dbReference type="NCBI Taxonomy" id="468837"/>
    <lineage>
        <taxon>Eukaryota</taxon>
        <taxon>Fungi</taxon>
        <taxon>Dikarya</taxon>
        <taxon>Ascomycota</taxon>
        <taxon>Pezizomycotina</taxon>
        <taxon>Sordariomycetes</taxon>
        <taxon>Hypocreomycetidae</taxon>
        <taxon>Hypocreales</taxon>
        <taxon>Cordycipitaceae</taxon>
        <taxon>Lecanicillium</taxon>
    </lineage>
</organism>
<proteinExistence type="predicted"/>
<sequence length="329" mass="36801">MFPEEKEISLCRIGTTRDAEDCDVLCLSDEDLQALLAAGKPLTKPLLMKNEYSGQEHDLVDRLRQLVARGTPVSIGDPRLQRRYPDTRVVEEVISAIKGETRLCGDHPFTMLDILSLPRQSPIPKFLSPARFDVMKSIGSRVRTELSGSAGKPNIAIPTDLTSAISSTMFATRCAFTGMHRDVLPSWVLSLGTKAWILPAPGAKEVDFEAQGEEWAPDVRVLILEANDYLVMPSPTPHAVLTIDDSWMCAGMFIDLYNILAWMDSLIYAAEWGNTTNEPIPRELISGWHHLQEFFIEHVKSLALQDQRRQISGFKERETKLQGLLSCPL</sequence>
<dbReference type="EMBL" id="JANAKD010000035">
    <property type="protein sequence ID" value="KAJ3498767.1"/>
    <property type="molecule type" value="Genomic_DNA"/>
</dbReference>
<gene>
    <name evidence="1" type="ORF">NLG97_g865</name>
</gene>
<evidence type="ECO:0000313" key="1">
    <source>
        <dbReference type="EMBL" id="KAJ3498767.1"/>
    </source>
</evidence>
<keyword evidence="2" id="KW-1185">Reference proteome</keyword>
<name>A0ACC1R6S9_9HYPO</name>
<evidence type="ECO:0000313" key="2">
    <source>
        <dbReference type="Proteomes" id="UP001148737"/>
    </source>
</evidence>
<accession>A0ACC1R6S9</accession>